<dbReference type="GeneID" id="79265670"/>
<protein>
    <submittedName>
        <fullName evidence="7">Mechanosensitive ion channel domain-containing protein</fullName>
    </submittedName>
</protein>
<feature type="transmembrane region" description="Helical" evidence="5">
    <location>
        <begin position="176"/>
        <end position="197"/>
    </location>
</feature>
<dbReference type="Gene3D" id="1.10.287.1260">
    <property type="match status" value="1"/>
</dbReference>
<dbReference type="Proteomes" id="UP001596398">
    <property type="component" value="Unassembled WGS sequence"/>
</dbReference>
<proteinExistence type="predicted"/>
<keyword evidence="8" id="KW-1185">Reference proteome</keyword>
<evidence type="ECO:0000313" key="8">
    <source>
        <dbReference type="Proteomes" id="UP001596398"/>
    </source>
</evidence>
<accession>A0ABD5ZKT6</accession>
<name>A0ABD5ZKT6_9EURY</name>
<dbReference type="EMBL" id="JBHTAP010000001">
    <property type="protein sequence ID" value="MFC7234008.1"/>
    <property type="molecule type" value="Genomic_DNA"/>
</dbReference>
<evidence type="ECO:0000313" key="7">
    <source>
        <dbReference type="EMBL" id="MFC7234008.1"/>
    </source>
</evidence>
<dbReference type="Gene3D" id="2.30.30.60">
    <property type="match status" value="1"/>
</dbReference>
<gene>
    <name evidence="7" type="ORF">ACFQJ4_01625</name>
</gene>
<evidence type="ECO:0000256" key="2">
    <source>
        <dbReference type="ARBA" id="ARBA00022692"/>
    </source>
</evidence>
<evidence type="ECO:0000256" key="3">
    <source>
        <dbReference type="ARBA" id="ARBA00022989"/>
    </source>
</evidence>
<feature type="transmembrane region" description="Helical" evidence="5">
    <location>
        <begin position="75"/>
        <end position="97"/>
    </location>
</feature>
<evidence type="ECO:0000256" key="1">
    <source>
        <dbReference type="ARBA" id="ARBA00004370"/>
    </source>
</evidence>
<evidence type="ECO:0000259" key="6">
    <source>
        <dbReference type="Pfam" id="PF00924"/>
    </source>
</evidence>
<dbReference type="Pfam" id="PF00924">
    <property type="entry name" value="MS_channel_2nd"/>
    <property type="match status" value="1"/>
</dbReference>
<keyword evidence="3 5" id="KW-1133">Transmembrane helix</keyword>
<dbReference type="InterPro" id="IPR045275">
    <property type="entry name" value="MscS_archaea/bacteria_type"/>
</dbReference>
<dbReference type="InterPro" id="IPR006685">
    <property type="entry name" value="MscS_channel_2nd"/>
</dbReference>
<feature type="transmembrane region" description="Helical" evidence="5">
    <location>
        <begin position="117"/>
        <end position="138"/>
    </location>
</feature>
<keyword evidence="2 5" id="KW-0812">Transmembrane</keyword>
<dbReference type="InterPro" id="IPR010920">
    <property type="entry name" value="LSM_dom_sf"/>
</dbReference>
<dbReference type="PANTHER" id="PTHR30221">
    <property type="entry name" value="SMALL-CONDUCTANCE MECHANOSENSITIVE CHANNEL"/>
    <property type="match status" value="1"/>
</dbReference>
<keyword evidence="4 5" id="KW-0472">Membrane</keyword>
<dbReference type="RefSeq" id="WP_276235005.1">
    <property type="nucleotide sequence ID" value="NZ_CP119802.1"/>
</dbReference>
<dbReference type="GO" id="GO:0016020">
    <property type="term" value="C:membrane"/>
    <property type="evidence" value="ECO:0007669"/>
    <property type="project" value="UniProtKB-SubCell"/>
</dbReference>
<dbReference type="AlphaFoldDB" id="A0ABD5ZKT6"/>
<organism evidence="7 8">
    <name type="scientific">Halosegnis marinus</name>
    <dbReference type="NCBI Taxonomy" id="3034023"/>
    <lineage>
        <taxon>Archaea</taxon>
        <taxon>Methanobacteriati</taxon>
        <taxon>Methanobacteriota</taxon>
        <taxon>Stenosarchaea group</taxon>
        <taxon>Halobacteria</taxon>
        <taxon>Halobacteriales</taxon>
        <taxon>Natronomonadaceae</taxon>
        <taxon>Halosegnis</taxon>
    </lineage>
</organism>
<sequence>MPHDAGGTGLDATLHRLLADRFELFVGIVVFLLALVAGVLTRRYVRRLLRGLDVPTAVEGTPFERTAQRLGTSTVGLLANLCGLFVLVVGGLVALRLVNALPQDLLTTRLTDFFRQLFIAVIVLIVGVITGDKLDLYVRERLRSVKVPEAGIVPTLAKYSVFYVAALVALSQLGVATLPLLVLLAAYAFGLVLLGGLATKDLLASAAAGVYLLLTEPYAIGDEVEVDGRRGIVQEVDTFVTRVEAEGEEYVVPNHRVFRRGIVVVRS</sequence>
<evidence type="ECO:0000256" key="5">
    <source>
        <dbReference type="SAM" id="Phobius"/>
    </source>
</evidence>
<feature type="transmembrane region" description="Helical" evidence="5">
    <location>
        <begin position="150"/>
        <end position="170"/>
    </location>
</feature>
<dbReference type="PANTHER" id="PTHR30221:SF20">
    <property type="entry name" value="SMALL-CONDUCTANCE MECHANOSENSITIVE CHANNEL"/>
    <property type="match status" value="1"/>
</dbReference>
<evidence type="ECO:0000256" key="4">
    <source>
        <dbReference type="ARBA" id="ARBA00023136"/>
    </source>
</evidence>
<comment type="caution">
    <text evidence="7">The sequence shown here is derived from an EMBL/GenBank/DDBJ whole genome shotgun (WGS) entry which is preliminary data.</text>
</comment>
<feature type="domain" description="Mechanosensitive ion channel MscS" evidence="6">
    <location>
        <begin position="201"/>
        <end position="258"/>
    </location>
</feature>
<dbReference type="SUPFAM" id="SSF50182">
    <property type="entry name" value="Sm-like ribonucleoproteins"/>
    <property type="match status" value="1"/>
</dbReference>
<feature type="transmembrane region" description="Helical" evidence="5">
    <location>
        <begin position="24"/>
        <end position="41"/>
    </location>
</feature>
<comment type="subcellular location">
    <subcellularLocation>
        <location evidence="1">Membrane</location>
    </subcellularLocation>
</comment>
<reference evidence="7 8" key="1">
    <citation type="journal article" date="2019" name="Int. J. Syst. Evol. Microbiol.">
        <title>The Global Catalogue of Microorganisms (GCM) 10K type strain sequencing project: providing services to taxonomists for standard genome sequencing and annotation.</title>
        <authorList>
            <consortium name="The Broad Institute Genomics Platform"/>
            <consortium name="The Broad Institute Genome Sequencing Center for Infectious Disease"/>
            <person name="Wu L."/>
            <person name="Ma J."/>
        </authorList>
    </citation>
    <scope>NUCLEOTIDE SEQUENCE [LARGE SCALE GENOMIC DNA]</scope>
    <source>
        <strain evidence="7 8">DT85</strain>
    </source>
</reference>
<dbReference type="InterPro" id="IPR023408">
    <property type="entry name" value="MscS_beta-dom_sf"/>
</dbReference>